<feature type="transmembrane region" description="Helical" evidence="1">
    <location>
        <begin position="58"/>
        <end position="78"/>
    </location>
</feature>
<protein>
    <recommendedName>
        <fullName evidence="4">ABC-2 type transport system permease protein</fullName>
    </recommendedName>
</protein>
<dbReference type="RefSeq" id="WP_188433584.1">
    <property type="nucleotide sequence ID" value="NZ_BMEX01000022.1"/>
</dbReference>
<gene>
    <name evidence="2" type="ORF">GCM10007416_32680</name>
</gene>
<evidence type="ECO:0008006" key="4">
    <source>
        <dbReference type="Google" id="ProtNLM"/>
    </source>
</evidence>
<dbReference type="Proteomes" id="UP000617979">
    <property type="component" value="Unassembled WGS sequence"/>
</dbReference>
<keyword evidence="1" id="KW-1133">Transmembrane helix</keyword>
<comment type="caution">
    <text evidence="2">The sequence shown here is derived from an EMBL/GenBank/DDBJ whole genome shotgun (WGS) entry which is preliminary data.</text>
</comment>
<accession>A0ABQ1H2V3</accession>
<feature type="transmembrane region" description="Helical" evidence="1">
    <location>
        <begin position="176"/>
        <end position="200"/>
    </location>
</feature>
<proteinExistence type="predicted"/>
<dbReference type="CDD" id="cd21809">
    <property type="entry name" value="ABC-2_lan_permease-like"/>
    <property type="match status" value="1"/>
</dbReference>
<evidence type="ECO:0000313" key="2">
    <source>
        <dbReference type="EMBL" id="GGA56924.1"/>
    </source>
</evidence>
<reference evidence="3" key="1">
    <citation type="journal article" date="2019" name="Int. J. Syst. Evol. Microbiol.">
        <title>The Global Catalogue of Microorganisms (GCM) 10K type strain sequencing project: providing services to taxonomists for standard genome sequencing and annotation.</title>
        <authorList>
            <consortium name="The Broad Institute Genomics Platform"/>
            <consortium name="The Broad Institute Genome Sequencing Center for Infectious Disease"/>
            <person name="Wu L."/>
            <person name="Ma J."/>
        </authorList>
    </citation>
    <scope>NUCLEOTIDE SEQUENCE [LARGE SCALE GENOMIC DNA]</scope>
    <source>
        <strain evidence="3">CGMCC 1.12404</strain>
    </source>
</reference>
<evidence type="ECO:0000256" key="1">
    <source>
        <dbReference type="SAM" id="Phobius"/>
    </source>
</evidence>
<feature type="transmembrane region" description="Helical" evidence="1">
    <location>
        <begin position="220"/>
        <end position="240"/>
    </location>
</feature>
<feature type="transmembrane region" description="Helical" evidence="1">
    <location>
        <begin position="17"/>
        <end position="38"/>
    </location>
</feature>
<dbReference type="Pfam" id="PF12730">
    <property type="entry name" value="ABC2_membrane_4"/>
    <property type="match status" value="1"/>
</dbReference>
<organism evidence="2 3">
    <name type="scientific">Kroppenstedtia guangzhouensis</name>
    <dbReference type="NCBI Taxonomy" id="1274356"/>
    <lineage>
        <taxon>Bacteria</taxon>
        <taxon>Bacillati</taxon>
        <taxon>Bacillota</taxon>
        <taxon>Bacilli</taxon>
        <taxon>Bacillales</taxon>
        <taxon>Thermoactinomycetaceae</taxon>
        <taxon>Kroppenstedtia</taxon>
    </lineage>
</organism>
<feature type="transmembrane region" description="Helical" evidence="1">
    <location>
        <begin position="144"/>
        <end position="164"/>
    </location>
</feature>
<keyword evidence="1" id="KW-0812">Transmembrane</keyword>
<keyword evidence="3" id="KW-1185">Reference proteome</keyword>
<name>A0ABQ1H2V3_9BACL</name>
<evidence type="ECO:0000313" key="3">
    <source>
        <dbReference type="Proteomes" id="UP000617979"/>
    </source>
</evidence>
<dbReference type="EMBL" id="BMEX01000022">
    <property type="protein sequence ID" value="GGA56924.1"/>
    <property type="molecule type" value="Genomic_DNA"/>
</dbReference>
<feature type="transmembrane region" description="Helical" evidence="1">
    <location>
        <begin position="108"/>
        <end position="132"/>
    </location>
</feature>
<keyword evidence="1" id="KW-0472">Membrane</keyword>
<sequence>MFRDVFWVDGMKLRRSVVWPVIVLVPIFLSVVGVNNYAEHRDVFRGENLLGWMGAWTQVVFLYGTVLCPVLVGVYAGLINRMEHMGGGWKLMLAYPITRTHVYLSKVLWVWLLIGFTTVMMFVSFWVIGWLYDVEGSFPLKTLSWMFVKGWLASLPLSALFTWVSIQWKNFGMPIALNIVFVLPNVFIINSSMGRIYPWSQPGYAMTPSDRLEYVPTDEHFFWVVIISTALFLAGGIWHFHRTELKG</sequence>